<keyword evidence="2" id="KW-0812">Transmembrane</keyword>
<accession>A0ABR2IKR9</accession>
<keyword evidence="2" id="KW-0472">Membrane</keyword>
<name>A0ABR2IKR9_9EUKA</name>
<sequence length="791" mass="87341">MLMFVLLIFLTSSIEVPKYQYIDILNQGDQCYNEEDNELIENKPEFRKLCSTNPPIYGGQEMCNAVADAKLINKCYYVSEEETIDTILAKIDPSVEILIIENKAVTAEQTINFNNLPKKMHIIYNQRQYYVDEENRESGTLHLVGNIKDKVSSLAIKNVKLDVIESDLDIDTLIIGEGSEILTETSKKILTNYYLSFLPALSEQKTDFSQLATIVQTKSFQIFEHRDILEKNTLDVLYASDHLTISTNNPDSQESYSINLPYSLATTMGVLTVAESVTLNTESTYELPDNFALNLTFKKFFSYGGPDGNLYWDSGEEVSFPTNYPISFKKGNDWTDGSSKPKITIDTDNKVFKVDTSEVDSIVDITKINDDSESGDEQESTINDSNLSPDDDPNQSPNDDPNQSPDDDPNQSPNDDPNQSPTPDSGITPDDILKDDDIKTVKIDSNEKASETITNAFNDKQLGWSESKDNVILLDSAIQDITLNLNLKDNQFIAAKSGTNIDLQGGNLNLLISNKKDIITVKADTSKDVMVSVKGGGTLKVEPKDSSSSNAINFKSKIQLNSTFAIEVVSDAIKSVVLDSVSLYKSVKGTESIDIKCSNKAEPIIVSINNIEAHKESVAALTNANINEKLSIDQPASLTLNNVGLKTSQILMNLNSKSDKTQPLIQGNLKEIPDTFVINKMEGDLTANSDYSLIKAIFNCNDWQSKLDLGKSGFNQKKCRDVNKDNAYLLEEKVEELYISKSEEKKKKLSTGAIIGIVIGCVAAVAIIVVVVVVVVKRKKKVQGASPSNSP</sequence>
<feature type="region of interest" description="Disordered" evidence="1">
    <location>
        <begin position="365"/>
        <end position="437"/>
    </location>
</feature>
<gene>
    <name evidence="3" type="ORF">M9Y10_010455</name>
</gene>
<evidence type="ECO:0000313" key="4">
    <source>
        <dbReference type="Proteomes" id="UP001470230"/>
    </source>
</evidence>
<feature type="compositionally biased region" description="Low complexity" evidence="1">
    <location>
        <begin position="383"/>
        <end position="421"/>
    </location>
</feature>
<dbReference type="Proteomes" id="UP001470230">
    <property type="component" value="Unassembled WGS sequence"/>
</dbReference>
<keyword evidence="2" id="KW-1133">Transmembrane helix</keyword>
<evidence type="ECO:0000256" key="1">
    <source>
        <dbReference type="SAM" id="MobiDB-lite"/>
    </source>
</evidence>
<evidence type="ECO:0000313" key="3">
    <source>
        <dbReference type="EMBL" id="KAK8864928.1"/>
    </source>
</evidence>
<keyword evidence="4" id="KW-1185">Reference proteome</keyword>
<organism evidence="3 4">
    <name type="scientific">Tritrichomonas musculus</name>
    <dbReference type="NCBI Taxonomy" id="1915356"/>
    <lineage>
        <taxon>Eukaryota</taxon>
        <taxon>Metamonada</taxon>
        <taxon>Parabasalia</taxon>
        <taxon>Tritrichomonadida</taxon>
        <taxon>Tritrichomonadidae</taxon>
        <taxon>Tritrichomonas</taxon>
    </lineage>
</organism>
<evidence type="ECO:0000256" key="2">
    <source>
        <dbReference type="SAM" id="Phobius"/>
    </source>
</evidence>
<evidence type="ECO:0008006" key="5">
    <source>
        <dbReference type="Google" id="ProtNLM"/>
    </source>
</evidence>
<protein>
    <recommendedName>
        <fullName evidence="5">Receptor L-domain domain-containing protein</fullName>
    </recommendedName>
</protein>
<reference evidence="3 4" key="1">
    <citation type="submission" date="2024-04" db="EMBL/GenBank/DDBJ databases">
        <title>Tritrichomonas musculus Genome.</title>
        <authorList>
            <person name="Alves-Ferreira E."/>
            <person name="Grigg M."/>
            <person name="Lorenzi H."/>
            <person name="Galac M."/>
        </authorList>
    </citation>
    <scope>NUCLEOTIDE SEQUENCE [LARGE SCALE GENOMIC DNA]</scope>
    <source>
        <strain evidence="3 4">EAF2021</strain>
    </source>
</reference>
<dbReference type="EMBL" id="JAPFFF010000016">
    <property type="protein sequence ID" value="KAK8864928.1"/>
    <property type="molecule type" value="Genomic_DNA"/>
</dbReference>
<feature type="transmembrane region" description="Helical" evidence="2">
    <location>
        <begin position="753"/>
        <end position="776"/>
    </location>
</feature>
<proteinExistence type="predicted"/>
<comment type="caution">
    <text evidence="3">The sequence shown here is derived from an EMBL/GenBank/DDBJ whole genome shotgun (WGS) entry which is preliminary data.</text>
</comment>